<keyword evidence="4 12" id="KW-0328">Glycosyltransferase</keyword>
<evidence type="ECO:0000256" key="7">
    <source>
        <dbReference type="ARBA" id="ARBA00022968"/>
    </source>
</evidence>
<evidence type="ECO:0000256" key="5">
    <source>
        <dbReference type="ARBA" id="ARBA00022679"/>
    </source>
</evidence>
<evidence type="ECO:0000313" key="16">
    <source>
        <dbReference type="Proteomes" id="UP001549921"/>
    </source>
</evidence>
<dbReference type="Proteomes" id="UP001549921">
    <property type="component" value="Unassembled WGS sequence"/>
</dbReference>
<feature type="domain" description="Fucosyltransferase N-terminal" evidence="14">
    <location>
        <begin position="66"/>
        <end position="180"/>
    </location>
</feature>
<proteinExistence type="inferred from homology"/>
<keyword evidence="11" id="KW-0325">Glycoprotein</keyword>
<dbReference type="InterPro" id="IPR055270">
    <property type="entry name" value="Glyco_tran_10_C"/>
</dbReference>
<evidence type="ECO:0000256" key="8">
    <source>
        <dbReference type="ARBA" id="ARBA00022989"/>
    </source>
</evidence>
<evidence type="ECO:0000259" key="14">
    <source>
        <dbReference type="Pfam" id="PF17039"/>
    </source>
</evidence>
<dbReference type="SUPFAM" id="SSF53756">
    <property type="entry name" value="UDP-Glycosyltransferase/glycogen phosphorylase"/>
    <property type="match status" value="1"/>
</dbReference>
<dbReference type="GO" id="GO:0008417">
    <property type="term" value="F:fucosyltransferase activity"/>
    <property type="evidence" value="ECO:0007669"/>
    <property type="project" value="UniProtKB-ARBA"/>
</dbReference>
<gene>
    <name evidence="15" type="ORF">ABMA28_003394</name>
</gene>
<protein>
    <recommendedName>
        <fullName evidence="12">Fucosyltransferase</fullName>
        <ecNumber evidence="12">2.4.1.-</ecNumber>
    </recommendedName>
</protein>
<dbReference type="PANTHER" id="PTHR48438:SF1">
    <property type="entry name" value="ALPHA-(1,3)-FUCOSYLTRANSFERASE C-RELATED"/>
    <property type="match status" value="1"/>
</dbReference>
<keyword evidence="10 12" id="KW-0472">Membrane</keyword>
<keyword evidence="5 12" id="KW-0808">Transferase</keyword>
<evidence type="ECO:0000256" key="10">
    <source>
        <dbReference type="ARBA" id="ARBA00023136"/>
    </source>
</evidence>
<keyword evidence="6 12" id="KW-0812">Transmembrane</keyword>
<keyword evidence="8 12" id="KW-1133">Transmembrane helix</keyword>
<feature type="domain" description="Fucosyltransferase C-terminal" evidence="13">
    <location>
        <begin position="215"/>
        <end position="381"/>
    </location>
</feature>
<evidence type="ECO:0000256" key="2">
    <source>
        <dbReference type="ARBA" id="ARBA00004922"/>
    </source>
</evidence>
<evidence type="ECO:0000256" key="3">
    <source>
        <dbReference type="ARBA" id="ARBA00008919"/>
    </source>
</evidence>
<evidence type="ECO:0000256" key="1">
    <source>
        <dbReference type="ARBA" id="ARBA00004447"/>
    </source>
</evidence>
<comment type="subcellular location">
    <subcellularLocation>
        <location evidence="1 12">Golgi apparatus</location>
        <location evidence="1 12">Golgi stack membrane</location>
        <topology evidence="1 12">Single-pass type II membrane protein</topology>
    </subcellularLocation>
</comment>
<evidence type="ECO:0000256" key="12">
    <source>
        <dbReference type="RuleBase" id="RU003832"/>
    </source>
</evidence>
<sequence length="430" mass="50997">MYIALKTEAFAKLFFLVSCAGLVMYGILAFYTFHTAYTTVVDLEKYNQNFPLFEGYKGDRFYTDLKYILVWTTPEYFQNPLGEGQAPFVKYDCPFYNCYLSTKKDLLNGDYKNFDAVFMDIGFLRKWKKMALPRVRSPAQKYIFHSMRSSDETPICTINSDNYFNWTWTYKLSSDIVTPFIEVRDLEGNRISPRLTVRWKSNMTKLSQKDKERMNTKKKAVAWVMNSCRTRTNRMVFVKSLRNALREHSLELDIYGCKMLPCPNDDCRKLLERDYYYSLVYESSHAEDYVTDEVLKAYHHDVVPIVKGGANYQRFLPEGSYLNAENTTVQKLAAHIDYSIRNLDVYYDYHRWRNHYTIKKFDYWQGLCQLCELLHSRASLETFSSYEKFRSWWYTDTLKDRCYPKGAENMVDVLSYMDSRNKVNKTVVIN</sequence>
<organism evidence="15 16">
    <name type="scientific">Loxostege sticticalis</name>
    <name type="common">Beet webworm moth</name>
    <dbReference type="NCBI Taxonomy" id="481309"/>
    <lineage>
        <taxon>Eukaryota</taxon>
        <taxon>Metazoa</taxon>
        <taxon>Ecdysozoa</taxon>
        <taxon>Arthropoda</taxon>
        <taxon>Hexapoda</taxon>
        <taxon>Insecta</taxon>
        <taxon>Pterygota</taxon>
        <taxon>Neoptera</taxon>
        <taxon>Endopterygota</taxon>
        <taxon>Lepidoptera</taxon>
        <taxon>Glossata</taxon>
        <taxon>Ditrysia</taxon>
        <taxon>Pyraloidea</taxon>
        <taxon>Crambidae</taxon>
        <taxon>Pyraustinae</taxon>
        <taxon>Loxostege</taxon>
    </lineage>
</organism>
<comment type="pathway">
    <text evidence="2">Protein modification; protein glycosylation.</text>
</comment>
<comment type="similarity">
    <text evidence="3 12">Belongs to the glycosyltransferase 10 family.</text>
</comment>
<dbReference type="Gene3D" id="3.40.50.11660">
    <property type="entry name" value="Glycosyl transferase family 10, C-terminal domain"/>
    <property type="match status" value="1"/>
</dbReference>
<keyword evidence="9 12" id="KW-0333">Golgi apparatus</keyword>
<accession>A0ABD0SWD2</accession>
<evidence type="ECO:0000256" key="4">
    <source>
        <dbReference type="ARBA" id="ARBA00022676"/>
    </source>
</evidence>
<feature type="transmembrane region" description="Helical" evidence="12">
    <location>
        <begin position="12"/>
        <end position="33"/>
    </location>
</feature>
<dbReference type="EC" id="2.4.1.-" evidence="12"/>
<keyword evidence="7" id="KW-0735">Signal-anchor</keyword>
<evidence type="ECO:0000256" key="6">
    <source>
        <dbReference type="ARBA" id="ARBA00022692"/>
    </source>
</evidence>
<evidence type="ECO:0000259" key="13">
    <source>
        <dbReference type="Pfam" id="PF00852"/>
    </source>
</evidence>
<dbReference type="EMBL" id="JBEDNZ010000014">
    <property type="protein sequence ID" value="KAL0829920.1"/>
    <property type="molecule type" value="Genomic_DNA"/>
</dbReference>
<dbReference type="InterPro" id="IPR038577">
    <property type="entry name" value="GT10-like_C_sf"/>
</dbReference>
<dbReference type="PANTHER" id="PTHR48438">
    <property type="entry name" value="ALPHA-(1,3)-FUCOSYLTRANSFERASE C-RELATED"/>
    <property type="match status" value="1"/>
</dbReference>
<evidence type="ECO:0000256" key="11">
    <source>
        <dbReference type="ARBA" id="ARBA00023180"/>
    </source>
</evidence>
<dbReference type="Pfam" id="PF00852">
    <property type="entry name" value="Glyco_transf_10"/>
    <property type="match status" value="1"/>
</dbReference>
<dbReference type="Pfam" id="PF17039">
    <property type="entry name" value="Glyco_tran_10_N"/>
    <property type="match status" value="1"/>
</dbReference>
<comment type="caution">
    <text evidence="15">The sequence shown here is derived from an EMBL/GenBank/DDBJ whole genome shotgun (WGS) entry which is preliminary data.</text>
</comment>
<dbReference type="InterPro" id="IPR001503">
    <property type="entry name" value="Glyco_trans_10"/>
</dbReference>
<evidence type="ECO:0000313" key="15">
    <source>
        <dbReference type="EMBL" id="KAL0829920.1"/>
    </source>
</evidence>
<dbReference type="AlphaFoldDB" id="A0ABD0SWD2"/>
<evidence type="ECO:0000256" key="9">
    <source>
        <dbReference type="ARBA" id="ARBA00023034"/>
    </source>
</evidence>
<dbReference type="GO" id="GO:0032580">
    <property type="term" value="C:Golgi cisterna membrane"/>
    <property type="evidence" value="ECO:0007669"/>
    <property type="project" value="UniProtKB-SubCell"/>
</dbReference>
<reference evidence="15 16" key="1">
    <citation type="submission" date="2024-06" db="EMBL/GenBank/DDBJ databases">
        <title>A chromosome-level genome assembly of beet webworm, Loxostege sticticalis.</title>
        <authorList>
            <person name="Zhang Y."/>
        </authorList>
    </citation>
    <scope>NUCLEOTIDE SEQUENCE [LARGE SCALE GENOMIC DNA]</scope>
    <source>
        <strain evidence="15">AQ028</strain>
        <tissue evidence="15">Male pupae</tissue>
    </source>
</reference>
<name>A0ABD0SWD2_LOXSC</name>
<dbReference type="InterPro" id="IPR031481">
    <property type="entry name" value="Glyco_tran_10_N"/>
</dbReference>